<protein>
    <submittedName>
        <fullName evidence="2">Uncharacterized protein</fullName>
    </submittedName>
</protein>
<dbReference type="AlphaFoldDB" id="A0A6A5SYA2"/>
<evidence type="ECO:0000313" key="2">
    <source>
        <dbReference type="EMBL" id="KAF1945223.1"/>
    </source>
</evidence>
<gene>
    <name evidence="2" type="ORF">EJ02DRAFT_451788</name>
</gene>
<dbReference type="EMBL" id="ML976011">
    <property type="protein sequence ID" value="KAF1945223.1"/>
    <property type="molecule type" value="Genomic_DNA"/>
</dbReference>
<accession>A0A6A5SYA2</accession>
<reference evidence="2" key="1">
    <citation type="journal article" date="2020" name="Stud. Mycol.">
        <title>101 Dothideomycetes genomes: a test case for predicting lifestyles and emergence of pathogens.</title>
        <authorList>
            <person name="Haridas S."/>
            <person name="Albert R."/>
            <person name="Binder M."/>
            <person name="Bloem J."/>
            <person name="Labutti K."/>
            <person name="Salamov A."/>
            <person name="Andreopoulos B."/>
            <person name="Baker S."/>
            <person name="Barry K."/>
            <person name="Bills G."/>
            <person name="Bluhm B."/>
            <person name="Cannon C."/>
            <person name="Castanera R."/>
            <person name="Culley D."/>
            <person name="Daum C."/>
            <person name="Ezra D."/>
            <person name="Gonzalez J."/>
            <person name="Henrissat B."/>
            <person name="Kuo A."/>
            <person name="Liang C."/>
            <person name="Lipzen A."/>
            <person name="Lutzoni F."/>
            <person name="Magnuson J."/>
            <person name="Mondo S."/>
            <person name="Nolan M."/>
            <person name="Ohm R."/>
            <person name="Pangilinan J."/>
            <person name="Park H.-J."/>
            <person name="Ramirez L."/>
            <person name="Alfaro M."/>
            <person name="Sun H."/>
            <person name="Tritt A."/>
            <person name="Yoshinaga Y."/>
            <person name="Zwiers L.-H."/>
            <person name="Turgeon B."/>
            <person name="Goodwin S."/>
            <person name="Spatafora J."/>
            <person name="Crous P."/>
            <person name="Grigoriev I."/>
        </authorList>
    </citation>
    <scope>NUCLEOTIDE SEQUENCE</scope>
    <source>
        <strain evidence="2">CBS 161.51</strain>
    </source>
</reference>
<organism evidence="2 3">
    <name type="scientific">Clathrospora elynae</name>
    <dbReference type="NCBI Taxonomy" id="706981"/>
    <lineage>
        <taxon>Eukaryota</taxon>
        <taxon>Fungi</taxon>
        <taxon>Dikarya</taxon>
        <taxon>Ascomycota</taxon>
        <taxon>Pezizomycotina</taxon>
        <taxon>Dothideomycetes</taxon>
        <taxon>Pleosporomycetidae</taxon>
        <taxon>Pleosporales</taxon>
        <taxon>Diademaceae</taxon>
        <taxon>Clathrospora</taxon>
    </lineage>
</organism>
<evidence type="ECO:0000256" key="1">
    <source>
        <dbReference type="SAM" id="MobiDB-lite"/>
    </source>
</evidence>
<feature type="region of interest" description="Disordered" evidence="1">
    <location>
        <begin position="31"/>
        <end position="55"/>
    </location>
</feature>
<feature type="non-terminal residue" evidence="2">
    <location>
        <position position="1"/>
    </location>
</feature>
<evidence type="ECO:0000313" key="3">
    <source>
        <dbReference type="Proteomes" id="UP000800038"/>
    </source>
</evidence>
<proteinExistence type="predicted"/>
<keyword evidence="3" id="KW-1185">Reference proteome</keyword>
<sequence length="55" mass="5737">IKPVSLRAPYPLPTRSALFPPHSRALLHAGAPQGGCSAIHEDSKNGQLAPLNGLI</sequence>
<dbReference type="Proteomes" id="UP000800038">
    <property type="component" value="Unassembled WGS sequence"/>
</dbReference>
<name>A0A6A5SYA2_9PLEO</name>
<feature type="non-terminal residue" evidence="2">
    <location>
        <position position="55"/>
    </location>
</feature>